<protein>
    <submittedName>
        <fullName evidence="2">Uncharacterized protein</fullName>
    </submittedName>
</protein>
<feature type="non-terminal residue" evidence="2">
    <location>
        <position position="1"/>
    </location>
</feature>
<dbReference type="AlphaFoldDB" id="A0A484AQA5"/>
<reference evidence="2 3" key="1">
    <citation type="journal article" date="2019" name="J. Hered.">
        <title>An Improved Genome Assembly for Drosophila navojoa, the Basal Species in the mojavensis Cluster.</title>
        <authorList>
            <person name="Vanderlinde T."/>
            <person name="Dupim E.G."/>
            <person name="Nazario-Yepiz N.O."/>
            <person name="Carvalho A.B."/>
        </authorList>
    </citation>
    <scope>NUCLEOTIDE SEQUENCE [LARGE SCALE GENOMIC DNA]</scope>
    <source>
        <strain evidence="2">Navoj_Jal97</strain>
        <tissue evidence="2">Whole organism</tissue>
    </source>
</reference>
<evidence type="ECO:0000313" key="3">
    <source>
        <dbReference type="Proteomes" id="UP000295192"/>
    </source>
</evidence>
<name>A0A484AQA5_DRONA</name>
<proteinExistence type="predicted"/>
<dbReference type="OrthoDB" id="7868211at2759"/>
<feature type="non-terminal residue" evidence="2">
    <location>
        <position position="347"/>
    </location>
</feature>
<feature type="compositionally biased region" description="Low complexity" evidence="1">
    <location>
        <begin position="1"/>
        <end position="20"/>
    </location>
</feature>
<dbReference type="Proteomes" id="UP000295192">
    <property type="component" value="Unassembled WGS sequence"/>
</dbReference>
<accession>A0A484AQA5</accession>
<evidence type="ECO:0000313" key="2">
    <source>
        <dbReference type="EMBL" id="TDG38352.1"/>
    </source>
</evidence>
<dbReference type="OMA" id="VKYHNAT"/>
<feature type="region of interest" description="Disordered" evidence="1">
    <location>
        <begin position="1"/>
        <end position="29"/>
    </location>
</feature>
<feature type="region of interest" description="Disordered" evidence="1">
    <location>
        <begin position="322"/>
        <end position="347"/>
    </location>
</feature>
<organism evidence="2 3">
    <name type="scientific">Drosophila navojoa</name>
    <name type="common">Fruit fly</name>
    <dbReference type="NCBI Taxonomy" id="7232"/>
    <lineage>
        <taxon>Eukaryota</taxon>
        <taxon>Metazoa</taxon>
        <taxon>Ecdysozoa</taxon>
        <taxon>Arthropoda</taxon>
        <taxon>Hexapoda</taxon>
        <taxon>Insecta</taxon>
        <taxon>Pterygota</taxon>
        <taxon>Neoptera</taxon>
        <taxon>Endopterygota</taxon>
        <taxon>Diptera</taxon>
        <taxon>Brachycera</taxon>
        <taxon>Muscomorpha</taxon>
        <taxon>Ephydroidea</taxon>
        <taxon>Drosophilidae</taxon>
        <taxon>Drosophila</taxon>
    </lineage>
</organism>
<gene>
    <name evidence="2" type="ORF">AWZ03_015226</name>
</gene>
<dbReference type="EMBL" id="LSRL02004580">
    <property type="protein sequence ID" value="TDG38352.1"/>
    <property type="molecule type" value="Genomic_DNA"/>
</dbReference>
<sequence>GTSNGASSGASNESGTSNGALSGASNQSGTSNGFNDIWGDLKDGGKSIIEGLRNATQDGAAINKDLLDQLGSANENFLKDASQLGKDISNGLSESLTTGIKDLSQNLTSSITRFKQNVATEKNPIKRKALSSGLEVLEQLNTVATDLKHHHFDINQKLAKKVNDQLAEIPNEVLSWSKEQLDRVENASDETGLKQAQDIITKFISSFSEDLNAVLVELDVKKSLYEQKLNDKIHEYSEFVRKLIEDMNSCSGISIFKCRSLIEESMENLRNAKADLLNLLTEGNTLVEAGVNATVSIESLIKNLAENKLKFEKDLVDIIARNPSSTDANGGSSGSNEASSGASNGSS</sequence>
<keyword evidence="3" id="KW-1185">Reference proteome</keyword>
<evidence type="ECO:0000256" key="1">
    <source>
        <dbReference type="SAM" id="MobiDB-lite"/>
    </source>
</evidence>
<comment type="caution">
    <text evidence="2">The sequence shown here is derived from an EMBL/GenBank/DDBJ whole genome shotgun (WGS) entry which is preliminary data.</text>
</comment>
<feature type="compositionally biased region" description="Low complexity" evidence="1">
    <location>
        <begin position="328"/>
        <end position="347"/>
    </location>
</feature>